<dbReference type="AlphaFoldDB" id="A0AB74UCP3"/>
<dbReference type="SUPFAM" id="SSF48498">
    <property type="entry name" value="Tetracyclin repressor-like, C-terminal domain"/>
    <property type="match status" value="1"/>
</dbReference>
<name>A0AB74UCP3_9GAMM</name>
<sequence>MEATGREETEASGARRPGKRAGLDVDQIIAAARTLPLEKLSMQSLADTLNVDRKALHYHVKGRQSLFELLAHDAFSKQISQSRVSEAEGWREACRIYAHDLAESAAALAELVDYLWFNDVTNDLTLQPVESLFQQLDMAGFTDEEAIRLVTALATLCLGHARDLAQAHKEATRTRKQLLKSALGAVESHDFPNLERIASLDIDTYSAEQLDFSIELILEGAEKILARHRT</sequence>
<reference evidence="4" key="1">
    <citation type="submission" date="2024-06" db="EMBL/GenBank/DDBJ databases">
        <title>Complete genome of Salinicola endophyticus HNIBRBA4755.</title>
        <authorList>
            <person name="Shin S.Y."/>
            <person name="Kang H."/>
            <person name="Song J."/>
        </authorList>
    </citation>
    <scope>NUCLEOTIDE SEQUENCE</scope>
    <source>
        <strain evidence="4">HNIBRBA4755</strain>
    </source>
</reference>
<accession>A0AB74UCP3</accession>
<evidence type="ECO:0000313" key="4">
    <source>
        <dbReference type="EMBL" id="XCJ78767.1"/>
    </source>
</evidence>
<dbReference type="EMBL" id="CP159578">
    <property type="protein sequence ID" value="XCJ78767.1"/>
    <property type="molecule type" value="Genomic_DNA"/>
</dbReference>
<evidence type="ECO:0000256" key="1">
    <source>
        <dbReference type="ARBA" id="ARBA00023015"/>
    </source>
</evidence>
<dbReference type="InterPro" id="IPR009057">
    <property type="entry name" value="Homeodomain-like_sf"/>
</dbReference>
<organism evidence="4">
    <name type="scientific">Salinicola endophyticus</name>
    <dbReference type="NCBI Taxonomy" id="1949083"/>
    <lineage>
        <taxon>Bacteria</taxon>
        <taxon>Pseudomonadati</taxon>
        <taxon>Pseudomonadota</taxon>
        <taxon>Gammaproteobacteria</taxon>
        <taxon>Oceanospirillales</taxon>
        <taxon>Halomonadaceae</taxon>
        <taxon>Salinicola</taxon>
    </lineage>
</organism>
<dbReference type="GO" id="GO:0045892">
    <property type="term" value="P:negative regulation of DNA-templated transcription"/>
    <property type="evidence" value="ECO:0007669"/>
    <property type="project" value="InterPro"/>
</dbReference>
<dbReference type="InterPro" id="IPR004111">
    <property type="entry name" value="Repressor_TetR_C"/>
</dbReference>
<dbReference type="Gene3D" id="1.10.10.60">
    <property type="entry name" value="Homeodomain-like"/>
    <property type="match status" value="1"/>
</dbReference>
<dbReference type="Pfam" id="PF02909">
    <property type="entry name" value="TetR_C_1"/>
    <property type="match status" value="1"/>
</dbReference>
<evidence type="ECO:0000259" key="3">
    <source>
        <dbReference type="Pfam" id="PF02909"/>
    </source>
</evidence>
<keyword evidence="1" id="KW-0805">Transcription regulation</keyword>
<proteinExistence type="predicted"/>
<keyword evidence="2" id="KW-0804">Transcription</keyword>
<evidence type="ECO:0000256" key="2">
    <source>
        <dbReference type="ARBA" id="ARBA00023163"/>
    </source>
</evidence>
<dbReference type="InterPro" id="IPR036271">
    <property type="entry name" value="Tet_transcr_reg_TetR-rel_C_sf"/>
</dbReference>
<dbReference type="SUPFAM" id="SSF46689">
    <property type="entry name" value="Homeodomain-like"/>
    <property type="match status" value="1"/>
</dbReference>
<protein>
    <submittedName>
        <fullName evidence="4">TetR/AcrR family transcriptional regulator C-terminal domain-containing protein</fullName>
    </submittedName>
</protein>
<dbReference type="Gene3D" id="1.10.357.10">
    <property type="entry name" value="Tetracycline Repressor, domain 2"/>
    <property type="match status" value="1"/>
</dbReference>
<feature type="domain" description="Tetracycline repressor TetR C-terminal" evidence="3">
    <location>
        <begin position="87"/>
        <end position="223"/>
    </location>
</feature>
<dbReference type="RefSeq" id="WP_353979734.1">
    <property type="nucleotide sequence ID" value="NZ_CP159578.1"/>
</dbReference>
<gene>
    <name evidence="4" type="ORF">ABV408_15160</name>
</gene>